<accession>A0A914QVR9</accession>
<reference evidence="3" key="1">
    <citation type="submission" date="2022-11" db="UniProtKB">
        <authorList>
            <consortium name="WormBaseParasite"/>
        </authorList>
    </citation>
    <scope>IDENTIFICATION</scope>
</reference>
<dbReference type="Proteomes" id="UP000887578">
    <property type="component" value="Unplaced"/>
</dbReference>
<dbReference type="Pfam" id="PF22486">
    <property type="entry name" value="MATH_2"/>
    <property type="match status" value="1"/>
</dbReference>
<proteinExistence type="predicted"/>
<dbReference type="InterPro" id="IPR002083">
    <property type="entry name" value="MATH/TRAF_dom"/>
</dbReference>
<dbReference type="WBParaSite" id="PDA_v2.g8330.t1">
    <property type="protein sequence ID" value="PDA_v2.g8330.t1"/>
    <property type="gene ID" value="PDA_v2.g8330"/>
</dbReference>
<sequence>MIKFRSHYYETSSISCEWEIDSYIFKTGKPTILSTTSTYIPNMKGVKWRLQAYPFGDGRENKNYFSIFLFIHSATPIHASFSVRIKENGYKRSVEHHEFDSNNKSLGWPQFISLKTLIKNDVSKNGKFTLVFEGKLRRAFRTLKVKNNAFV</sequence>
<dbReference type="PROSITE" id="PS50144">
    <property type="entry name" value="MATH"/>
    <property type="match status" value="1"/>
</dbReference>
<evidence type="ECO:0000313" key="2">
    <source>
        <dbReference type="Proteomes" id="UP000887578"/>
    </source>
</evidence>
<dbReference type="AlphaFoldDB" id="A0A914QVR9"/>
<organism evidence="2 3">
    <name type="scientific">Panagrolaimus davidi</name>
    <dbReference type="NCBI Taxonomy" id="227884"/>
    <lineage>
        <taxon>Eukaryota</taxon>
        <taxon>Metazoa</taxon>
        <taxon>Ecdysozoa</taxon>
        <taxon>Nematoda</taxon>
        <taxon>Chromadorea</taxon>
        <taxon>Rhabditida</taxon>
        <taxon>Tylenchina</taxon>
        <taxon>Panagrolaimomorpha</taxon>
        <taxon>Panagrolaimoidea</taxon>
        <taxon>Panagrolaimidae</taxon>
        <taxon>Panagrolaimus</taxon>
    </lineage>
</organism>
<dbReference type="PANTHER" id="PTHR46162">
    <property type="entry name" value="TRAF-LIKE FAMILY PROTEIN"/>
    <property type="match status" value="1"/>
</dbReference>
<evidence type="ECO:0000313" key="3">
    <source>
        <dbReference type="WBParaSite" id="PDA_v2.g8330.t1"/>
    </source>
</evidence>
<protein>
    <submittedName>
        <fullName evidence="3">MATH domain-containing protein</fullName>
    </submittedName>
</protein>
<dbReference type="InterPro" id="IPR008974">
    <property type="entry name" value="TRAF-like"/>
</dbReference>
<dbReference type="SUPFAM" id="SSF49599">
    <property type="entry name" value="TRAF domain-like"/>
    <property type="match status" value="1"/>
</dbReference>
<keyword evidence="2" id="KW-1185">Reference proteome</keyword>
<name>A0A914QVR9_9BILA</name>
<evidence type="ECO:0000259" key="1">
    <source>
        <dbReference type="PROSITE" id="PS50144"/>
    </source>
</evidence>
<dbReference type="Gene3D" id="2.60.210.10">
    <property type="entry name" value="Apoptosis, Tumor Necrosis Factor Receptor Associated Protein 2, Chain A"/>
    <property type="match status" value="1"/>
</dbReference>
<feature type="domain" description="MATH" evidence="1">
    <location>
        <begin position="13"/>
        <end position="134"/>
    </location>
</feature>
<dbReference type="PANTHER" id="PTHR46162:SF2">
    <property type="entry name" value="ANKYRIN REPEAT-CONTAINING PROTEIN-RELATED"/>
    <property type="match status" value="1"/>
</dbReference>
<dbReference type="CDD" id="cd00121">
    <property type="entry name" value="MATH"/>
    <property type="match status" value="1"/>
</dbReference>